<dbReference type="EMBL" id="NFIE01000008">
    <property type="protein sequence ID" value="OUN88830.1"/>
    <property type="molecule type" value="Genomic_DNA"/>
</dbReference>
<name>A0A1Y3Y3C6_9ACTN</name>
<sequence>MTNVKKTYFSVAGGLLALGIILAVLGFAASGFNPAVFQTQIDLRSNSINFGGVEVDDPSGIPFVNLLENLGEIDLAAPEAPSAPRAYVK</sequence>
<proteinExistence type="predicted"/>
<dbReference type="OrthoDB" id="3194886at2"/>
<accession>A0A1Y3Y3C6</accession>
<protein>
    <submittedName>
        <fullName evidence="1">Uncharacterized protein</fullName>
    </submittedName>
</protein>
<organism evidence="1 2">
    <name type="scientific">[Collinsella] massiliensis</name>
    <dbReference type="NCBI Taxonomy" id="1232426"/>
    <lineage>
        <taxon>Bacteria</taxon>
        <taxon>Bacillati</taxon>
        <taxon>Actinomycetota</taxon>
        <taxon>Coriobacteriia</taxon>
        <taxon>Coriobacteriales</taxon>
        <taxon>Coriobacteriaceae</taxon>
        <taxon>Enorma</taxon>
    </lineage>
</organism>
<comment type="caution">
    <text evidence="1">The sequence shown here is derived from an EMBL/GenBank/DDBJ whole genome shotgun (WGS) entry which is preliminary data.</text>
</comment>
<evidence type="ECO:0000313" key="1">
    <source>
        <dbReference type="EMBL" id="OUN88830.1"/>
    </source>
</evidence>
<gene>
    <name evidence="1" type="ORF">B5G02_04495</name>
</gene>
<evidence type="ECO:0000313" key="2">
    <source>
        <dbReference type="Proteomes" id="UP000195781"/>
    </source>
</evidence>
<keyword evidence="2" id="KW-1185">Reference proteome</keyword>
<reference evidence="2" key="1">
    <citation type="submission" date="2017-04" db="EMBL/GenBank/DDBJ databases">
        <title>Function of individual gut microbiota members based on whole genome sequencing of pure cultures obtained from chicken caecum.</title>
        <authorList>
            <person name="Medvecky M."/>
            <person name="Cejkova D."/>
            <person name="Polansky O."/>
            <person name="Karasova D."/>
            <person name="Kubasova T."/>
            <person name="Cizek A."/>
            <person name="Rychlik I."/>
        </authorList>
    </citation>
    <scope>NUCLEOTIDE SEQUENCE [LARGE SCALE GENOMIC DNA]</scope>
    <source>
        <strain evidence="2">An5</strain>
    </source>
</reference>
<dbReference type="RefSeq" id="WP_019239549.1">
    <property type="nucleotide sequence ID" value="NZ_CABKRW010000058.1"/>
</dbReference>
<dbReference type="AlphaFoldDB" id="A0A1Y3Y3C6"/>
<dbReference type="Proteomes" id="UP000195781">
    <property type="component" value="Unassembled WGS sequence"/>
</dbReference>